<accession>A0ABN3PWE2</accession>
<dbReference type="Proteomes" id="UP001501447">
    <property type="component" value="Unassembled WGS sequence"/>
</dbReference>
<name>A0ABN3PWE2_9ACTN</name>
<evidence type="ECO:0000313" key="1">
    <source>
        <dbReference type="EMBL" id="GAA2603699.1"/>
    </source>
</evidence>
<organism evidence="1 2">
    <name type="scientific">Streptomyces axinellae</name>
    <dbReference type="NCBI Taxonomy" id="552788"/>
    <lineage>
        <taxon>Bacteria</taxon>
        <taxon>Bacillati</taxon>
        <taxon>Actinomycetota</taxon>
        <taxon>Actinomycetes</taxon>
        <taxon>Kitasatosporales</taxon>
        <taxon>Streptomycetaceae</taxon>
        <taxon>Streptomyces</taxon>
    </lineage>
</organism>
<gene>
    <name evidence="1" type="ORF">GCM10009863_16600</name>
</gene>
<comment type="caution">
    <text evidence="1">The sequence shown here is derived from an EMBL/GenBank/DDBJ whole genome shotgun (WGS) entry which is preliminary data.</text>
</comment>
<protein>
    <submittedName>
        <fullName evidence="1">Uncharacterized protein</fullName>
    </submittedName>
</protein>
<sequence length="77" mass="7977">MPPGSLGVPVAGVAARGKELSDMASFPRAHERYAECPGLRGLLSGCAVPCRAFFSSLPLAGSGRGAAVPYDFLNRNQ</sequence>
<keyword evidence="2" id="KW-1185">Reference proteome</keyword>
<proteinExistence type="predicted"/>
<evidence type="ECO:0000313" key="2">
    <source>
        <dbReference type="Proteomes" id="UP001501447"/>
    </source>
</evidence>
<reference evidence="1 2" key="1">
    <citation type="journal article" date="2019" name="Int. J. Syst. Evol. Microbiol.">
        <title>The Global Catalogue of Microorganisms (GCM) 10K type strain sequencing project: providing services to taxonomists for standard genome sequencing and annotation.</title>
        <authorList>
            <consortium name="The Broad Institute Genomics Platform"/>
            <consortium name="The Broad Institute Genome Sequencing Center for Infectious Disease"/>
            <person name="Wu L."/>
            <person name="Ma J."/>
        </authorList>
    </citation>
    <scope>NUCLEOTIDE SEQUENCE [LARGE SCALE GENOMIC DNA]</scope>
    <source>
        <strain evidence="1 2">JCM 16373</strain>
    </source>
</reference>
<dbReference type="EMBL" id="BAAARJ010000004">
    <property type="protein sequence ID" value="GAA2603699.1"/>
    <property type="molecule type" value="Genomic_DNA"/>
</dbReference>